<comment type="similarity">
    <text evidence="1 2">Belongs to the OprB family.</text>
</comment>
<organism evidence="3 4">
    <name type="scientific">Rariglobus hedericola</name>
    <dbReference type="NCBI Taxonomy" id="2597822"/>
    <lineage>
        <taxon>Bacteria</taxon>
        <taxon>Pseudomonadati</taxon>
        <taxon>Verrucomicrobiota</taxon>
        <taxon>Opitutia</taxon>
        <taxon>Opitutales</taxon>
        <taxon>Opitutaceae</taxon>
        <taxon>Rariglobus</taxon>
    </lineage>
</organism>
<comment type="caution">
    <text evidence="3">The sequence shown here is derived from an EMBL/GenBank/DDBJ whole genome shotgun (WGS) entry which is preliminary data.</text>
</comment>
<reference evidence="3 4" key="1">
    <citation type="submission" date="2019-07" db="EMBL/GenBank/DDBJ databases">
        <title>Description of 53C-WASEF.</title>
        <authorList>
            <person name="Pitt A."/>
            <person name="Hahn M.W."/>
        </authorList>
    </citation>
    <scope>NUCLEOTIDE SEQUENCE [LARGE SCALE GENOMIC DNA]</scope>
    <source>
        <strain evidence="3 4">53C-WASEF</strain>
    </source>
</reference>
<feature type="chain" id="PRO_5022265863" evidence="2">
    <location>
        <begin position="23"/>
        <end position="389"/>
    </location>
</feature>
<evidence type="ECO:0000313" key="3">
    <source>
        <dbReference type="EMBL" id="TSJ79494.1"/>
    </source>
</evidence>
<feature type="signal peptide" evidence="2">
    <location>
        <begin position="1"/>
        <end position="22"/>
    </location>
</feature>
<dbReference type="GO" id="GO:0015288">
    <property type="term" value="F:porin activity"/>
    <property type="evidence" value="ECO:0007669"/>
    <property type="project" value="InterPro"/>
</dbReference>
<dbReference type="InterPro" id="IPR007049">
    <property type="entry name" value="Carb-sel_porin_OprB"/>
</dbReference>
<dbReference type="Pfam" id="PF04966">
    <property type="entry name" value="OprB"/>
    <property type="match status" value="1"/>
</dbReference>
<protein>
    <submittedName>
        <fullName evidence="3">Carbohydrate porin</fullName>
    </submittedName>
</protein>
<accession>A0A556QS73</accession>
<dbReference type="GO" id="GO:0008643">
    <property type="term" value="P:carbohydrate transport"/>
    <property type="evidence" value="ECO:0007669"/>
    <property type="project" value="InterPro"/>
</dbReference>
<keyword evidence="4" id="KW-1185">Reference proteome</keyword>
<dbReference type="Gene3D" id="2.40.160.180">
    <property type="entry name" value="Carbohydrate-selective porin OprB"/>
    <property type="match status" value="1"/>
</dbReference>
<dbReference type="EMBL" id="VMBG01000001">
    <property type="protein sequence ID" value="TSJ79494.1"/>
    <property type="molecule type" value="Genomic_DNA"/>
</dbReference>
<evidence type="ECO:0000256" key="2">
    <source>
        <dbReference type="RuleBase" id="RU363072"/>
    </source>
</evidence>
<dbReference type="InterPro" id="IPR052932">
    <property type="entry name" value="OprB_Porin"/>
</dbReference>
<sequence length="389" mass="41052">MNVRCAFFAAIACGLLNPPAYAGLDRPLGAGRLTLDATGILDSAIGLWGAGQGRESLNGTVLGEASWIPARADANPVSISAYASVLWVEGRGPSDRILGDFLGASNSEAFQSLRLYSWWFEVSGDLWSLRSGALLADEEFTGTKSGASLINSSFGWPAFISGNTLNTGPAYYAAALGARIAWENEDGWSARAGVYDGDSLDSAAGDDHPNRHGTHYALNSEDGAFFMAELGFAPVDSPNRFTTGVWAHSADFADPVSGDLHHGNYGAYVIAERTLRGRTGEPGNIVAHVRYGGAPDDRNAVAWAVDTAVSATGLLPVRTADTVAFGVAHARLSSGLAGGDYERVFELSYTAAVDERLSLQPDVQYIQHIGAASTGAHSWLFLLRLTAAY</sequence>
<keyword evidence="2" id="KW-0732">Signal</keyword>
<dbReference type="RefSeq" id="WP_144230035.1">
    <property type="nucleotide sequence ID" value="NZ_CBCRVV010000015.1"/>
</dbReference>
<dbReference type="PANTHER" id="PTHR37944:SF1">
    <property type="entry name" value="PORIN B"/>
    <property type="match status" value="1"/>
</dbReference>
<dbReference type="Proteomes" id="UP000315648">
    <property type="component" value="Unassembled WGS sequence"/>
</dbReference>
<dbReference type="OrthoDB" id="177316at2"/>
<evidence type="ECO:0000256" key="1">
    <source>
        <dbReference type="ARBA" id="ARBA00008769"/>
    </source>
</evidence>
<name>A0A556QS73_9BACT</name>
<dbReference type="PANTHER" id="PTHR37944">
    <property type="entry name" value="PORIN B"/>
    <property type="match status" value="1"/>
</dbReference>
<evidence type="ECO:0000313" key="4">
    <source>
        <dbReference type="Proteomes" id="UP000315648"/>
    </source>
</evidence>
<dbReference type="InterPro" id="IPR038673">
    <property type="entry name" value="OprB_sf"/>
</dbReference>
<proteinExistence type="inferred from homology"/>
<dbReference type="GO" id="GO:0016020">
    <property type="term" value="C:membrane"/>
    <property type="evidence" value="ECO:0007669"/>
    <property type="project" value="InterPro"/>
</dbReference>
<gene>
    <name evidence="3" type="ORF">FPL22_09460</name>
</gene>
<dbReference type="AlphaFoldDB" id="A0A556QS73"/>